<dbReference type="PANTHER" id="PTHR12236">
    <property type="entry name" value="STRUCTURAL CONTITUENT OF CUTICLE"/>
    <property type="match status" value="1"/>
</dbReference>
<dbReference type="GO" id="GO:0005615">
    <property type="term" value="C:extracellular space"/>
    <property type="evidence" value="ECO:0007669"/>
    <property type="project" value="TreeGrafter"/>
</dbReference>
<evidence type="ECO:0000256" key="3">
    <source>
        <dbReference type="SAM" id="MobiDB-lite"/>
    </source>
</evidence>
<keyword evidence="1 2" id="KW-0193">Cuticle</keyword>
<dbReference type="InterPro" id="IPR000618">
    <property type="entry name" value="Insect_cuticle"/>
</dbReference>
<evidence type="ECO:0000313" key="5">
    <source>
        <dbReference type="Proteomes" id="UP000695007"/>
    </source>
</evidence>
<dbReference type="InterPro" id="IPR051217">
    <property type="entry name" value="Insect_Cuticle_Struc_Prot"/>
</dbReference>
<feature type="region of interest" description="Disordered" evidence="3">
    <location>
        <begin position="116"/>
        <end position="185"/>
    </location>
</feature>
<name>A0AAJ6YHD8_9HYME</name>
<keyword evidence="4" id="KW-0732">Signal</keyword>
<dbReference type="GO" id="GO:0042302">
    <property type="term" value="F:structural constituent of cuticle"/>
    <property type="evidence" value="ECO:0007669"/>
    <property type="project" value="UniProtKB-UniRule"/>
</dbReference>
<dbReference type="PROSITE" id="PS51155">
    <property type="entry name" value="CHIT_BIND_RR_2"/>
    <property type="match status" value="1"/>
</dbReference>
<dbReference type="Pfam" id="PF00379">
    <property type="entry name" value="Chitin_bind_4"/>
    <property type="match status" value="1"/>
</dbReference>
<evidence type="ECO:0000256" key="1">
    <source>
        <dbReference type="ARBA" id="ARBA00022460"/>
    </source>
</evidence>
<evidence type="ECO:0000256" key="4">
    <source>
        <dbReference type="SAM" id="SignalP"/>
    </source>
</evidence>
<organism evidence="5 6">
    <name type="scientific">Ceratosolen solmsi marchali</name>
    <dbReference type="NCBI Taxonomy" id="326594"/>
    <lineage>
        <taxon>Eukaryota</taxon>
        <taxon>Metazoa</taxon>
        <taxon>Ecdysozoa</taxon>
        <taxon>Arthropoda</taxon>
        <taxon>Hexapoda</taxon>
        <taxon>Insecta</taxon>
        <taxon>Pterygota</taxon>
        <taxon>Neoptera</taxon>
        <taxon>Endopterygota</taxon>
        <taxon>Hymenoptera</taxon>
        <taxon>Apocrita</taxon>
        <taxon>Proctotrupomorpha</taxon>
        <taxon>Chalcidoidea</taxon>
        <taxon>Agaonidae</taxon>
        <taxon>Agaoninae</taxon>
        <taxon>Ceratosolen</taxon>
    </lineage>
</organism>
<dbReference type="GO" id="GO:0031012">
    <property type="term" value="C:extracellular matrix"/>
    <property type="evidence" value="ECO:0007669"/>
    <property type="project" value="TreeGrafter"/>
</dbReference>
<sequence>MDCQCILLLVGLAAVSGLTVPVTQTVTVEAKPKETQPHYSFAYDVQDALTGDSKAQYERRDGDVVQGSYSLIEADGTRRIVDYTADPINGFNAVVHREPALVTEVNAAVVPGIPATLTRPSGGVGPKPPQVPTTGPDSDVEVLDARLSQQYQEQRPRLQSKRPRAQSLRVRPRQGSSDKLELTPDTEEVAEVATRESTPETIEPVAATLPVSAVPVADAVVQRTYATPATLAFGYPAYSVYTATYSSPFSYSSPVAGLTYAATAVA</sequence>
<evidence type="ECO:0000313" key="6">
    <source>
        <dbReference type="RefSeq" id="XP_011498112.1"/>
    </source>
</evidence>
<dbReference type="KEGG" id="csol:105362371"/>
<dbReference type="PANTHER" id="PTHR12236:SF95">
    <property type="entry name" value="CUTICULAR PROTEIN 76BD, ISOFORM C-RELATED"/>
    <property type="match status" value="1"/>
</dbReference>
<feature type="signal peptide" evidence="4">
    <location>
        <begin position="1"/>
        <end position="17"/>
    </location>
</feature>
<evidence type="ECO:0000256" key="2">
    <source>
        <dbReference type="PROSITE-ProRule" id="PRU00497"/>
    </source>
</evidence>
<accession>A0AAJ6YHD8</accession>
<dbReference type="RefSeq" id="XP_011498112.1">
    <property type="nucleotide sequence ID" value="XM_011499810.1"/>
</dbReference>
<dbReference type="PROSITE" id="PS00233">
    <property type="entry name" value="CHIT_BIND_RR_1"/>
    <property type="match status" value="1"/>
</dbReference>
<feature type="chain" id="PRO_5042596961" evidence="4">
    <location>
        <begin position="18"/>
        <end position="266"/>
    </location>
</feature>
<protein>
    <submittedName>
        <fullName evidence="6">Cuticle protein-like</fullName>
    </submittedName>
</protein>
<dbReference type="AlphaFoldDB" id="A0AAJ6YHD8"/>
<proteinExistence type="predicted"/>
<dbReference type="Proteomes" id="UP000695007">
    <property type="component" value="Unplaced"/>
</dbReference>
<keyword evidence="5" id="KW-1185">Reference proteome</keyword>
<dbReference type="GeneID" id="105362371"/>
<dbReference type="InterPro" id="IPR031311">
    <property type="entry name" value="CHIT_BIND_RR_consensus"/>
</dbReference>
<dbReference type="PRINTS" id="PR00947">
    <property type="entry name" value="CUTICLE"/>
</dbReference>
<reference evidence="6" key="1">
    <citation type="submission" date="2025-08" db="UniProtKB">
        <authorList>
            <consortium name="RefSeq"/>
        </authorList>
    </citation>
    <scope>IDENTIFICATION</scope>
</reference>
<gene>
    <name evidence="6" type="primary">LOC105362371</name>
</gene>